<keyword evidence="7" id="KW-0547">Nucleotide-binding</keyword>
<evidence type="ECO:0000256" key="13">
    <source>
        <dbReference type="SAM" id="MobiDB-lite"/>
    </source>
</evidence>
<dbReference type="GO" id="GO:0000166">
    <property type="term" value="F:nucleotide binding"/>
    <property type="evidence" value="ECO:0007669"/>
    <property type="project" value="UniProtKB-KW"/>
</dbReference>
<proteinExistence type="inferred from homology"/>
<dbReference type="AlphaFoldDB" id="A0A8C3FKA1"/>
<dbReference type="OrthoDB" id="5947963at2759"/>
<evidence type="ECO:0000256" key="9">
    <source>
        <dbReference type="ARBA" id="ARBA00023242"/>
    </source>
</evidence>
<dbReference type="InterPro" id="IPR024810">
    <property type="entry name" value="MAB21L/cGLR"/>
</dbReference>
<evidence type="ECO:0000256" key="6">
    <source>
        <dbReference type="ARBA" id="ARBA00022723"/>
    </source>
</evidence>
<dbReference type="InterPro" id="IPR046903">
    <property type="entry name" value="Mab-21-like_nuc_Trfase"/>
</dbReference>
<dbReference type="GO" id="GO:0005634">
    <property type="term" value="C:nucleus"/>
    <property type="evidence" value="ECO:0007669"/>
    <property type="project" value="UniProtKB-SubCell"/>
</dbReference>
<accession>A0A8C3FKA1</accession>
<evidence type="ECO:0000256" key="7">
    <source>
        <dbReference type="ARBA" id="ARBA00022741"/>
    </source>
</evidence>
<dbReference type="SMART" id="SM01265">
    <property type="entry name" value="Mab-21"/>
    <property type="match status" value="1"/>
</dbReference>
<sequence length="487" mass="56561">MADKSEDGAQGPGEMEEKEALCRLASQTVMVYHLWKQARQPVQDVVRDIIASVCKSQKSILAREPTRNVLLFMEEPILVGSRAQGIHVLAESGDSDYDFLVPIQYEMNLSLKGSRHGKLHTLKGCLPRKENFENGVPVYLWENKVMVDITETKNYQQLWKNSLDPKSVMKEFWECVQKALTEDRFRSEQEQRRDRDASASQPERRDFAPKISNVRLKNMDIKPKCPAVQLSAEVDGQAVSIDLVPTIRTKVDISMDWPRQDLRWLSDWWDWEQGTERIKPTWNIGEIYKTGTDLVAKGSYWRLTFSRAETQLLKDIDADGGCRRKALRVLKQINMEKWVPRYGKVLTSYHLKTVLFWASDLNPETEHWATVPDAVETLLKVLEFCLEKKHLPSYFLRSINFFNWHRTEEENSLKNLGLEVLRLEVRLMRCSPERYLQLSDDLAKLQGPGPFVQRAQELAAFRREHRKDLEKLRQPEIPDDSVSMDGD</sequence>
<feature type="compositionally biased region" description="Basic and acidic residues" evidence="13">
    <location>
        <begin position="466"/>
        <end position="476"/>
    </location>
</feature>
<evidence type="ECO:0000256" key="11">
    <source>
        <dbReference type="ARBA" id="ARBA00041733"/>
    </source>
</evidence>
<dbReference type="Pfam" id="PF20266">
    <property type="entry name" value="Mab-21_C"/>
    <property type="match status" value="1"/>
</dbReference>
<evidence type="ECO:0000256" key="5">
    <source>
        <dbReference type="ARBA" id="ARBA00022695"/>
    </source>
</evidence>
<reference evidence="14" key="2">
    <citation type="submission" date="2025-09" db="UniProtKB">
        <authorList>
            <consortium name="Ensembl"/>
        </authorList>
    </citation>
    <scope>IDENTIFICATION</scope>
</reference>
<dbReference type="Gene3D" id="1.10.1410.40">
    <property type="match status" value="1"/>
</dbReference>
<evidence type="ECO:0000256" key="3">
    <source>
        <dbReference type="ARBA" id="ARBA00022473"/>
    </source>
</evidence>
<keyword evidence="15" id="KW-1185">Reference proteome</keyword>
<evidence type="ECO:0000256" key="1">
    <source>
        <dbReference type="ARBA" id="ARBA00004123"/>
    </source>
</evidence>
<dbReference type="GO" id="GO:0016779">
    <property type="term" value="F:nucleotidyltransferase activity"/>
    <property type="evidence" value="ECO:0007669"/>
    <property type="project" value="UniProtKB-KW"/>
</dbReference>
<keyword evidence="3" id="KW-0217">Developmental protein</keyword>
<dbReference type="GeneTree" id="ENSGT01050000244827"/>
<comment type="similarity">
    <text evidence="2">Belongs to the mab-21 family.</text>
</comment>
<keyword evidence="4" id="KW-0808">Transferase</keyword>
<evidence type="ECO:0000313" key="14">
    <source>
        <dbReference type="Ensembl" id="ENSCPBP00000010028.1"/>
    </source>
</evidence>
<keyword evidence="9" id="KW-0539">Nucleus</keyword>
<evidence type="ECO:0000256" key="2">
    <source>
        <dbReference type="ARBA" id="ARBA00008307"/>
    </source>
</evidence>
<dbReference type="Gene3D" id="3.30.460.90">
    <property type="match status" value="1"/>
</dbReference>
<comment type="subunit">
    <text evidence="12">Monomer. Homodecamer; composed of 2 back to back homopentamers. The protein may exist as monomer in solution and oiligomerizes upon ligand binding.</text>
</comment>
<evidence type="ECO:0000256" key="10">
    <source>
        <dbReference type="ARBA" id="ARBA00040978"/>
    </source>
</evidence>
<name>A0A8C3FKA1_CHRPI</name>
<evidence type="ECO:0000256" key="4">
    <source>
        <dbReference type="ARBA" id="ARBA00022679"/>
    </source>
</evidence>
<dbReference type="Proteomes" id="UP000694380">
    <property type="component" value="Unplaced"/>
</dbReference>
<keyword evidence="5" id="KW-0548">Nucleotidyltransferase</keyword>
<dbReference type="InterPro" id="IPR046906">
    <property type="entry name" value="Mab-21_HhH/H2TH-like"/>
</dbReference>
<evidence type="ECO:0000313" key="15">
    <source>
        <dbReference type="Proteomes" id="UP000694380"/>
    </source>
</evidence>
<evidence type="ECO:0000256" key="8">
    <source>
        <dbReference type="ARBA" id="ARBA00022842"/>
    </source>
</evidence>
<dbReference type="GO" id="GO:0046872">
    <property type="term" value="F:metal ion binding"/>
    <property type="evidence" value="ECO:0007669"/>
    <property type="project" value="UniProtKB-KW"/>
</dbReference>
<reference evidence="14" key="1">
    <citation type="submission" date="2025-08" db="UniProtKB">
        <authorList>
            <consortium name="Ensembl"/>
        </authorList>
    </citation>
    <scope>IDENTIFICATION</scope>
</reference>
<keyword evidence="6" id="KW-0479">Metal-binding</keyword>
<evidence type="ECO:0000256" key="12">
    <source>
        <dbReference type="ARBA" id="ARBA00046795"/>
    </source>
</evidence>
<feature type="region of interest" description="Disordered" evidence="13">
    <location>
        <begin position="466"/>
        <end position="487"/>
    </location>
</feature>
<dbReference type="KEGG" id="cpic:101941187"/>
<organism evidence="14 15">
    <name type="scientific">Chrysemys picta bellii</name>
    <name type="common">Western painted turtle</name>
    <name type="synonym">Emys bellii</name>
    <dbReference type="NCBI Taxonomy" id="8478"/>
    <lineage>
        <taxon>Eukaryota</taxon>
        <taxon>Metazoa</taxon>
        <taxon>Chordata</taxon>
        <taxon>Craniata</taxon>
        <taxon>Vertebrata</taxon>
        <taxon>Euteleostomi</taxon>
        <taxon>Archelosauria</taxon>
        <taxon>Testudinata</taxon>
        <taxon>Testudines</taxon>
        <taxon>Cryptodira</taxon>
        <taxon>Durocryptodira</taxon>
        <taxon>Testudinoidea</taxon>
        <taxon>Emydidae</taxon>
        <taxon>Chrysemys</taxon>
    </lineage>
</organism>
<dbReference type="PANTHER" id="PTHR10656">
    <property type="entry name" value="CELL FATE DETERMINING PROTEIN MAB21-RELATED"/>
    <property type="match status" value="1"/>
</dbReference>
<protein>
    <recommendedName>
        <fullName evidence="10">Putative nucleotidyltransferase MAB21L1</fullName>
    </recommendedName>
    <alternativeName>
        <fullName evidence="11">Protein mab-21-like 1</fullName>
    </alternativeName>
</protein>
<dbReference type="PANTHER" id="PTHR10656:SF38">
    <property type="entry name" value="NUCLEOTIDYLTRANSFERASE MAB21L1-RELATED"/>
    <property type="match status" value="1"/>
</dbReference>
<dbReference type="Ensembl" id="ENSCPBT00000012037.1">
    <property type="protein sequence ID" value="ENSCPBP00000010028.1"/>
    <property type="gene ID" value="ENSCPBG00000007717.1"/>
</dbReference>
<keyword evidence="8" id="KW-0460">Magnesium</keyword>
<dbReference type="Pfam" id="PF03281">
    <property type="entry name" value="Mab-21"/>
    <property type="match status" value="1"/>
</dbReference>
<comment type="subcellular location">
    <subcellularLocation>
        <location evidence="1">Nucleus</location>
    </subcellularLocation>
</comment>